<evidence type="ECO:0000259" key="2">
    <source>
        <dbReference type="Pfam" id="PF01321"/>
    </source>
</evidence>
<dbReference type="Proteomes" id="UP000001933">
    <property type="component" value="Chromosome"/>
</dbReference>
<dbReference type="Gene3D" id="3.90.230.10">
    <property type="entry name" value="Creatinase/methionine aminopeptidase superfamily"/>
    <property type="match status" value="1"/>
</dbReference>
<dbReference type="AlphaFoldDB" id="Q2LRF2"/>
<dbReference type="GO" id="GO:0004177">
    <property type="term" value="F:aminopeptidase activity"/>
    <property type="evidence" value="ECO:0007669"/>
    <property type="project" value="UniProtKB-KW"/>
</dbReference>
<dbReference type="HOGENOM" id="CLU_017266_10_0_7"/>
<dbReference type="InterPro" id="IPR000994">
    <property type="entry name" value="Pept_M24"/>
</dbReference>
<reference evidence="3 4" key="1">
    <citation type="journal article" date="2007" name="Proc. Natl. Acad. Sci. U.S.A.">
        <title>The genome of Syntrophus aciditrophicus: life at the thermodynamic limit of microbial growth.</title>
        <authorList>
            <person name="McInerney M.J."/>
            <person name="Rohlin L."/>
            <person name="Mouttaki H."/>
            <person name="Kim U."/>
            <person name="Krupp R.S."/>
            <person name="Rios-Hernandez L."/>
            <person name="Sieber J."/>
            <person name="Struchtemeyer C.G."/>
            <person name="Bhattacharyya A."/>
            <person name="Campbell J.W."/>
            <person name="Gunsalus R.P."/>
        </authorList>
    </citation>
    <scope>NUCLEOTIDE SEQUENCE [LARGE SCALE GENOMIC DNA]</scope>
    <source>
        <strain evidence="3 4">SB</strain>
    </source>
</reference>
<dbReference type="PANTHER" id="PTHR46112">
    <property type="entry name" value="AMINOPEPTIDASE"/>
    <property type="match status" value="1"/>
</dbReference>
<dbReference type="eggNOG" id="COG0006">
    <property type="taxonomic scope" value="Bacteria"/>
</dbReference>
<dbReference type="EC" id="3.4.11.9" evidence="3"/>
<dbReference type="Pfam" id="PF00557">
    <property type="entry name" value="Peptidase_M24"/>
    <property type="match status" value="1"/>
</dbReference>
<proteinExistence type="predicted"/>
<dbReference type="InterPro" id="IPR036005">
    <property type="entry name" value="Creatinase/aminopeptidase-like"/>
</dbReference>
<keyword evidence="3" id="KW-0378">Hydrolase</keyword>
<dbReference type="Pfam" id="PF01321">
    <property type="entry name" value="Creatinase_N"/>
    <property type="match status" value="1"/>
</dbReference>
<protein>
    <submittedName>
        <fullName evidence="3">Xaa-pro aminopeptidase</fullName>
        <ecNumber evidence="3">3.4.11.9</ecNumber>
    </submittedName>
</protein>
<organism evidence="3 4">
    <name type="scientific">Syntrophus aciditrophicus (strain SB)</name>
    <dbReference type="NCBI Taxonomy" id="56780"/>
    <lineage>
        <taxon>Bacteria</taxon>
        <taxon>Pseudomonadati</taxon>
        <taxon>Thermodesulfobacteriota</taxon>
        <taxon>Syntrophia</taxon>
        <taxon>Syntrophales</taxon>
        <taxon>Syntrophaceae</taxon>
        <taxon>Syntrophus</taxon>
    </lineage>
</organism>
<sequence length="411" mass="46050">MICFIIFRRRDMWTEMELCELTPEAEIQNRLGLFRDKMAREGVNFSIILGNTDLFYLSGTTQKAVLVVPLESAPLLFVEKNPDRAQRESPLPVIPIRRDKDAGDILHEKEILHGKGGMELDILPVSTYERYRQILGFDSFTDISPLIRESRMVKSDFEIRQIKRAGEIMDAVFSRTPQVLREGMREIDVEAELAAEGRRRGHQGLLRMRGFNQEMMCLYVISGQAGAVPTCVNAAIAGVGVTAAIPHGSSFRTIRRDQPVLLDYGAGYNGYITDETRTFVIGSLNEKFAKAHEVAREILDETAAFAREGTETSELFERARSRAKSAKLDEYFMGYGGGQVGFLGHGVGLEINELPVITPRHPQILTEGMILAIEPKFVFPGEGSIGIEADFIVRREGLERVTKTPLDLVRL</sequence>
<dbReference type="SUPFAM" id="SSF53092">
    <property type="entry name" value="Creatinase/prolidase N-terminal domain"/>
    <property type="match status" value="1"/>
</dbReference>
<dbReference type="CDD" id="cd01066">
    <property type="entry name" value="APP_MetAP"/>
    <property type="match status" value="1"/>
</dbReference>
<evidence type="ECO:0000259" key="1">
    <source>
        <dbReference type="Pfam" id="PF00557"/>
    </source>
</evidence>
<feature type="domain" description="Creatinase N-terminal" evidence="2">
    <location>
        <begin position="30"/>
        <end position="153"/>
    </location>
</feature>
<dbReference type="InParanoid" id="Q2LRF2"/>
<keyword evidence="3" id="KW-0031">Aminopeptidase</keyword>
<accession>Q2LRF2</accession>
<keyword evidence="4" id="KW-1185">Reference proteome</keyword>
<dbReference type="SUPFAM" id="SSF55920">
    <property type="entry name" value="Creatinase/aminopeptidase"/>
    <property type="match status" value="1"/>
</dbReference>
<name>Q2LRF2_SYNAS</name>
<gene>
    <name evidence="3" type="ORF">SYN_03148</name>
</gene>
<keyword evidence="3" id="KW-0645">Protease</keyword>
<dbReference type="KEGG" id="sat:SYN_03148"/>
<dbReference type="EMBL" id="CP000252">
    <property type="protein sequence ID" value="ABC76662.1"/>
    <property type="molecule type" value="Genomic_DNA"/>
</dbReference>
<evidence type="ECO:0000313" key="3">
    <source>
        <dbReference type="EMBL" id="ABC76662.1"/>
    </source>
</evidence>
<dbReference type="PANTHER" id="PTHR46112:SF2">
    <property type="entry name" value="XAA-PRO AMINOPEPTIDASE P-RELATED"/>
    <property type="match status" value="1"/>
</dbReference>
<evidence type="ECO:0000313" key="4">
    <source>
        <dbReference type="Proteomes" id="UP000001933"/>
    </source>
</evidence>
<dbReference type="InterPro" id="IPR000587">
    <property type="entry name" value="Creatinase_N"/>
</dbReference>
<dbReference type="STRING" id="56780.SYN_03148"/>
<dbReference type="InterPro" id="IPR050659">
    <property type="entry name" value="Peptidase_M24B"/>
</dbReference>
<dbReference type="Gene3D" id="3.40.350.10">
    <property type="entry name" value="Creatinase/prolidase N-terminal domain"/>
    <property type="match status" value="1"/>
</dbReference>
<feature type="domain" description="Peptidase M24" evidence="1">
    <location>
        <begin position="161"/>
        <end position="394"/>
    </location>
</feature>
<dbReference type="InterPro" id="IPR029149">
    <property type="entry name" value="Creatin/AminoP/Spt16_N"/>
</dbReference>